<feature type="domain" description="Neurotransmitter-gated ion-channel transmembrane" evidence="8">
    <location>
        <begin position="338"/>
        <end position="645"/>
    </location>
</feature>
<evidence type="ECO:0000259" key="8">
    <source>
        <dbReference type="Pfam" id="PF02932"/>
    </source>
</evidence>
<evidence type="ECO:0000313" key="9">
    <source>
        <dbReference type="EMBL" id="KAK1741908.1"/>
    </source>
</evidence>
<dbReference type="CDD" id="cd19051">
    <property type="entry name" value="LGIC_TM_cation"/>
    <property type="match status" value="1"/>
</dbReference>
<dbReference type="InterPro" id="IPR006201">
    <property type="entry name" value="Neur_channel"/>
</dbReference>
<evidence type="ECO:0000256" key="1">
    <source>
        <dbReference type="ARBA" id="ARBA00004141"/>
    </source>
</evidence>
<evidence type="ECO:0000313" key="10">
    <source>
        <dbReference type="Proteomes" id="UP001224775"/>
    </source>
</evidence>
<reference evidence="9" key="1">
    <citation type="submission" date="2023-06" db="EMBL/GenBank/DDBJ databases">
        <title>Survivors Of The Sea: Transcriptome response of Skeletonema marinoi to long-term dormancy.</title>
        <authorList>
            <person name="Pinder M.I.M."/>
            <person name="Kourtchenko O."/>
            <person name="Robertson E.K."/>
            <person name="Larsson T."/>
            <person name="Maumus F."/>
            <person name="Osuna-Cruz C.M."/>
            <person name="Vancaester E."/>
            <person name="Stenow R."/>
            <person name="Vandepoele K."/>
            <person name="Ploug H."/>
            <person name="Bruchert V."/>
            <person name="Godhe A."/>
            <person name="Topel M."/>
        </authorList>
    </citation>
    <scope>NUCLEOTIDE SEQUENCE</scope>
    <source>
        <strain evidence="9">R05AC</strain>
    </source>
</reference>
<dbReference type="InterPro" id="IPR006202">
    <property type="entry name" value="Neur_chan_lig-bd"/>
</dbReference>
<keyword evidence="3 6" id="KW-1133">Transmembrane helix</keyword>
<dbReference type="InterPro" id="IPR036734">
    <property type="entry name" value="Neur_chan_lig-bd_sf"/>
</dbReference>
<dbReference type="Gene3D" id="2.70.170.10">
    <property type="entry name" value="Neurotransmitter-gated ion-channel ligand-binding domain"/>
    <property type="match status" value="1"/>
</dbReference>
<feature type="transmembrane region" description="Helical" evidence="6">
    <location>
        <begin position="392"/>
        <end position="413"/>
    </location>
</feature>
<dbReference type="CDD" id="cd18989">
    <property type="entry name" value="LGIC_ECD_cation"/>
    <property type="match status" value="1"/>
</dbReference>
<feature type="region of interest" description="Disordered" evidence="5">
    <location>
        <begin position="43"/>
        <end position="73"/>
    </location>
</feature>
<dbReference type="SUPFAM" id="SSF63712">
    <property type="entry name" value="Nicotinic receptor ligand binding domain-like"/>
    <property type="match status" value="1"/>
</dbReference>
<feature type="region of interest" description="Disordered" evidence="5">
    <location>
        <begin position="1"/>
        <end position="26"/>
    </location>
</feature>
<dbReference type="GO" id="GO:0016020">
    <property type="term" value="C:membrane"/>
    <property type="evidence" value="ECO:0007669"/>
    <property type="project" value="UniProtKB-SubCell"/>
</dbReference>
<proteinExistence type="predicted"/>
<gene>
    <name evidence="9" type="ORF">QTG54_007481</name>
</gene>
<comment type="subcellular location">
    <subcellularLocation>
        <location evidence="1">Membrane</location>
        <topology evidence="1">Multi-pass membrane protein</topology>
    </subcellularLocation>
</comment>
<feature type="transmembrane region" description="Helical" evidence="6">
    <location>
        <begin position="331"/>
        <end position="349"/>
    </location>
</feature>
<dbReference type="PANTHER" id="PTHR18945">
    <property type="entry name" value="NEUROTRANSMITTER GATED ION CHANNEL"/>
    <property type="match status" value="1"/>
</dbReference>
<evidence type="ECO:0000256" key="4">
    <source>
        <dbReference type="ARBA" id="ARBA00023136"/>
    </source>
</evidence>
<evidence type="ECO:0000256" key="2">
    <source>
        <dbReference type="ARBA" id="ARBA00022692"/>
    </source>
</evidence>
<dbReference type="EMBL" id="JATAAI010000012">
    <property type="protein sequence ID" value="KAK1741908.1"/>
    <property type="molecule type" value="Genomic_DNA"/>
</dbReference>
<evidence type="ECO:0000256" key="6">
    <source>
        <dbReference type="SAM" id="Phobius"/>
    </source>
</evidence>
<feature type="compositionally biased region" description="Basic residues" evidence="5">
    <location>
        <begin position="1"/>
        <end position="10"/>
    </location>
</feature>
<organism evidence="9 10">
    <name type="scientific">Skeletonema marinoi</name>
    <dbReference type="NCBI Taxonomy" id="267567"/>
    <lineage>
        <taxon>Eukaryota</taxon>
        <taxon>Sar</taxon>
        <taxon>Stramenopiles</taxon>
        <taxon>Ochrophyta</taxon>
        <taxon>Bacillariophyta</taxon>
        <taxon>Coscinodiscophyceae</taxon>
        <taxon>Thalassiosirophycidae</taxon>
        <taxon>Thalassiosirales</taxon>
        <taxon>Skeletonemataceae</taxon>
        <taxon>Skeletonema</taxon>
        <taxon>Skeletonema marinoi-dohrnii complex</taxon>
    </lineage>
</organism>
<feature type="compositionally biased region" description="Polar residues" evidence="5">
    <location>
        <begin position="523"/>
        <end position="533"/>
    </location>
</feature>
<keyword evidence="10" id="KW-1185">Reference proteome</keyword>
<feature type="domain" description="Neurotransmitter-gated ion-channel ligand-binding" evidence="7">
    <location>
        <begin position="88"/>
        <end position="265"/>
    </location>
</feature>
<dbReference type="SUPFAM" id="SSF90112">
    <property type="entry name" value="Neurotransmitter-gated ion-channel transmembrane pore"/>
    <property type="match status" value="1"/>
</dbReference>
<dbReference type="InterPro" id="IPR038050">
    <property type="entry name" value="Neuro_actylchol_rec"/>
</dbReference>
<feature type="transmembrane region" description="Helical" evidence="6">
    <location>
        <begin position="631"/>
        <end position="649"/>
    </location>
</feature>
<dbReference type="Proteomes" id="UP001224775">
    <property type="component" value="Unassembled WGS sequence"/>
</dbReference>
<protein>
    <submittedName>
        <fullName evidence="9">Neurotransmitter-gated ion channel superfamily protein</fullName>
    </submittedName>
</protein>
<keyword evidence="4 6" id="KW-0472">Membrane</keyword>
<dbReference type="GO" id="GO:0004888">
    <property type="term" value="F:transmembrane signaling receptor activity"/>
    <property type="evidence" value="ECO:0007669"/>
    <property type="project" value="InterPro"/>
</dbReference>
<evidence type="ECO:0000259" key="7">
    <source>
        <dbReference type="Pfam" id="PF02931"/>
    </source>
</evidence>
<feature type="region of interest" description="Disordered" evidence="5">
    <location>
        <begin position="523"/>
        <end position="580"/>
    </location>
</feature>
<comment type="caution">
    <text evidence="9">The sequence shown here is derived from an EMBL/GenBank/DDBJ whole genome shotgun (WGS) entry which is preliminary data.</text>
</comment>
<keyword evidence="2 6" id="KW-0812">Transmembrane</keyword>
<name>A0AAD8Y923_9STRA</name>
<dbReference type="InterPro" id="IPR036719">
    <property type="entry name" value="Neuro-gated_channel_TM_sf"/>
</dbReference>
<evidence type="ECO:0000256" key="3">
    <source>
        <dbReference type="ARBA" id="ARBA00022989"/>
    </source>
</evidence>
<dbReference type="Pfam" id="PF02931">
    <property type="entry name" value="Neur_chan_LBD"/>
    <property type="match status" value="1"/>
</dbReference>
<evidence type="ECO:0000256" key="5">
    <source>
        <dbReference type="SAM" id="MobiDB-lite"/>
    </source>
</evidence>
<dbReference type="GO" id="GO:0005230">
    <property type="term" value="F:extracellular ligand-gated monoatomic ion channel activity"/>
    <property type="evidence" value="ECO:0007669"/>
    <property type="project" value="InterPro"/>
</dbReference>
<accession>A0AAD8Y923</accession>
<dbReference type="Pfam" id="PF02932">
    <property type="entry name" value="Neur_chan_memb"/>
    <property type="match status" value="1"/>
</dbReference>
<dbReference type="AlphaFoldDB" id="A0AAD8Y923"/>
<dbReference type="InterPro" id="IPR006029">
    <property type="entry name" value="Neurotrans-gated_channel_TM"/>
</dbReference>
<dbReference type="Gene3D" id="1.20.58.390">
    <property type="entry name" value="Neurotransmitter-gated ion-channel transmembrane domain"/>
    <property type="match status" value="1"/>
</dbReference>
<sequence>MNAASRRSHHPAAMWSQRDGSSPNLDMYVDNVDQSYNYFARHGMKPPPLVSRSARRKLQSNNDDETTTTTSGLDHIMEETKLGNDAVTRLRRDLFEKSSYDKHAYPFEYTWYGMDEGSRTGVPIELDIAYRKVFAVDTINSVLDMIVWFRMQWFDPRLTWDPTEYGNMTKIWAWIGDGGVGGETSEIWTPDIELWNPGSGLSETLTDAHAIVNHNGLVYWTRPGHLRPTCKFEGLNKFPFDQLTCKVEFGSWTHSGKYTRLVLGGIDGDGVDVLNSFTAGSTYNEFKFVEKNPVSCKEHVYPPFPASPEEDWPVILCDVTVGRSWQPYARGYILLQIMLNIIGFAAFWLPPSCGERMGLSITAMLASVAAELVVAAKLPASAELTWFQKFSITSLMFSFISLMECVAVLYFFYKRTDTLMPRWYNFAKEWYLVRQAQKGKDVLVQKGSNIVDTISSGVDTFADSVKSKSAIQHQVTDLSENLDIENSPNASKPVDVETAKRIDLSDSSVSISNEDFDFEKLNASFQNSSSTTKPPEGINPRPKEIPAKPYVRFSFKKDEEREDEEREDDHDRAPPRRRNAINIPARRASFQSWIQESGSVMMPRDANDFYNQQELESNMRWKKISAQIDDFSRIWIPISFFIALAILFARQGEGQ</sequence>
<feature type="transmembrane region" description="Helical" evidence="6">
    <location>
        <begin position="361"/>
        <end position="380"/>
    </location>
</feature>